<gene>
    <name evidence="2" type="ORF">AW08_03550</name>
</gene>
<dbReference type="Proteomes" id="UP000020218">
    <property type="component" value="Unassembled WGS sequence"/>
</dbReference>
<dbReference type="EMBL" id="JFAX01000030">
    <property type="protein sequence ID" value="EXI65009.1"/>
    <property type="molecule type" value="Genomic_DNA"/>
</dbReference>
<feature type="region of interest" description="Disordered" evidence="1">
    <location>
        <begin position="133"/>
        <end position="171"/>
    </location>
</feature>
<proteinExistence type="predicted"/>
<evidence type="ECO:0000313" key="2">
    <source>
        <dbReference type="EMBL" id="EXI65009.1"/>
    </source>
</evidence>
<evidence type="ECO:0000313" key="3">
    <source>
        <dbReference type="Proteomes" id="UP000020218"/>
    </source>
</evidence>
<reference evidence="2" key="1">
    <citation type="submission" date="2014-02" db="EMBL/GenBank/DDBJ databases">
        <title>Expanding our view of genomic diversity in Candidatus Accumulibacter clades.</title>
        <authorList>
            <person name="Skennerton C.T."/>
            <person name="Barr J.J."/>
            <person name="Slater F.R."/>
            <person name="Bond P.L."/>
            <person name="Tyson G.W."/>
        </authorList>
    </citation>
    <scope>NUCLEOTIDE SEQUENCE [LARGE SCALE GENOMIC DNA]</scope>
</reference>
<comment type="caution">
    <text evidence="2">The sequence shown here is derived from an EMBL/GenBank/DDBJ whole genome shotgun (WGS) entry which is preliminary data.</text>
</comment>
<name>A0A011PFJ6_9PROT</name>
<accession>A0A011PFJ6</accession>
<sequence>MHRHLQRRPVAQCDRLADLHPVITRVGDETEDPPGLAIVFDVRVAGWSGEIDRRRVFGAQQQGSVAAADLEFERRLVDVLLVAAHRRQSCCQVAEMRLVVAHQRQQEPGGLRQVPIHQLLGLMLRLPIAHRRGQRQAAQRSEADGAQQAPAQRLQANTLQRTGHQAGSPSW</sequence>
<dbReference type="AlphaFoldDB" id="A0A011PFJ6"/>
<organism evidence="2 3">
    <name type="scientific">Candidatus Accumulibacter adjunctus</name>
    <dbReference type="NCBI Taxonomy" id="1454001"/>
    <lineage>
        <taxon>Bacteria</taxon>
        <taxon>Pseudomonadati</taxon>
        <taxon>Pseudomonadota</taxon>
        <taxon>Betaproteobacteria</taxon>
        <taxon>Candidatus Accumulibacter</taxon>
    </lineage>
</organism>
<evidence type="ECO:0000256" key="1">
    <source>
        <dbReference type="SAM" id="MobiDB-lite"/>
    </source>
</evidence>
<feature type="compositionally biased region" description="Polar residues" evidence="1">
    <location>
        <begin position="154"/>
        <end position="171"/>
    </location>
</feature>
<protein>
    <submittedName>
        <fullName evidence="2">Uncharacterized protein</fullName>
    </submittedName>
</protein>
<keyword evidence="3" id="KW-1185">Reference proteome</keyword>